<organism evidence="1">
    <name type="scientific">Cacopsylla melanoneura</name>
    <dbReference type="NCBI Taxonomy" id="428564"/>
    <lineage>
        <taxon>Eukaryota</taxon>
        <taxon>Metazoa</taxon>
        <taxon>Ecdysozoa</taxon>
        <taxon>Arthropoda</taxon>
        <taxon>Hexapoda</taxon>
        <taxon>Insecta</taxon>
        <taxon>Pterygota</taxon>
        <taxon>Neoptera</taxon>
        <taxon>Paraneoptera</taxon>
        <taxon>Hemiptera</taxon>
        <taxon>Sternorrhyncha</taxon>
        <taxon>Psylloidea</taxon>
        <taxon>Psyllidae</taxon>
        <taxon>Psyllinae</taxon>
        <taxon>Cacopsylla</taxon>
    </lineage>
</organism>
<accession>A0A8D8ZCZ0</accession>
<protein>
    <submittedName>
        <fullName evidence="1">Uncharacterized protein</fullName>
    </submittedName>
</protein>
<name>A0A8D8ZCZ0_9HEMI</name>
<sequence length="109" mass="12148">MTKLTRVDFKTQTRARVAVILLPGKLLGSPCILLQIPLLSRNNVQKYSIRLVAFDSDKARFYVPVAGREGKVVCAIGIGRNNTYVITFAGKHELESCHDDATRRLGVNY</sequence>
<dbReference type="AlphaFoldDB" id="A0A8D8ZCZ0"/>
<proteinExistence type="predicted"/>
<reference evidence="1" key="1">
    <citation type="submission" date="2021-05" db="EMBL/GenBank/DDBJ databases">
        <authorList>
            <person name="Alioto T."/>
            <person name="Alioto T."/>
            <person name="Gomez Garrido J."/>
        </authorList>
    </citation>
    <scope>NUCLEOTIDE SEQUENCE</scope>
</reference>
<dbReference type="EMBL" id="HBUF01495687">
    <property type="protein sequence ID" value="CAG6745448.1"/>
    <property type="molecule type" value="Transcribed_RNA"/>
</dbReference>
<evidence type="ECO:0000313" key="1">
    <source>
        <dbReference type="EMBL" id="CAG6745448.1"/>
    </source>
</evidence>